<keyword evidence="4" id="KW-1185">Reference proteome</keyword>
<accession>A0ABP6SY84</accession>
<keyword evidence="2" id="KW-1133">Transmembrane helix</keyword>
<proteinExistence type="predicted"/>
<keyword evidence="2" id="KW-0472">Membrane</keyword>
<reference evidence="4" key="1">
    <citation type="journal article" date="2019" name="Int. J. Syst. Evol. Microbiol.">
        <title>The Global Catalogue of Microorganisms (GCM) 10K type strain sequencing project: providing services to taxonomists for standard genome sequencing and annotation.</title>
        <authorList>
            <consortium name="The Broad Institute Genomics Platform"/>
            <consortium name="The Broad Institute Genome Sequencing Center for Infectious Disease"/>
            <person name="Wu L."/>
            <person name="Ma J."/>
        </authorList>
    </citation>
    <scope>NUCLEOTIDE SEQUENCE [LARGE SCALE GENOMIC DNA]</scope>
    <source>
        <strain evidence="4">JCM 9458</strain>
    </source>
</reference>
<feature type="compositionally biased region" description="Low complexity" evidence="1">
    <location>
        <begin position="184"/>
        <end position="193"/>
    </location>
</feature>
<evidence type="ECO:0000313" key="4">
    <source>
        <dbReference type="Proteomes" id="UP001501676"/>
    </source>
</evidence>
<keyword evidence="2" id="KW-0812">Transmembrane</keyword>
<protein>
    <submittedName>
        <fullName evidence="3">Uncharacterized protein</fullName>
    </submittedName>
</protein>
<comment type="caution">
    <text evidence="3">The sequence shown here is derived from an EMBL/GenBank/DDBJ whole genome shotgun (WGS) entry which is preliminary data.</text>
</comment>
<organism evidence="3 4">
    <name type="scientific">Cryptosporangium minutisporangium</name>
    <dbReference type="NCBI Taxonomy" id="113569"/>
    <lineage>
        <taxon>Bacteria</taxon>
        <taxon>Bacillati</taxon>
        <taxon>Actinomycetota</taxon>
        <taxon>Actinomycetes</taxon>
        <taxon>Cryptosporangiales</taxon>
        <taxon>Cryptosporangiaceae</taxon>
        <taxon>Cryptosporangium</taxon>
    </lineage>
</organism>
<dbReference type="Proteomes" id="UP001501676">
    <property type="component" value="Unassembled WGS sequence"/>
</dbReference>
<gene>
    <name evidence="3" type="ORF">GCM10020369_31070</name>
</gene>
<feature type="region of interest" description="Disordered" evidence="1">
    <location>
        <begin position="166"/>
        <end position="193"/>
    </location>
</feature>
<feature type="compositionally biased region" description="Low complexity" evidence="1">
    <location>
        <begin position="166"/>
        <end position="176"/>
    </location>
</feature>
<feature type="transmembrane region" description="Helical" evidence="2">
    <location>
        <begin position="124"/>
        <end position="148"/>
    </location>
</feature>
<feature type="transmembrane region" description="Helical" evidence="2">
    <location>
        <begin position="86"/>
        <end position="104"/>
    </location>
</feature>
<feature type="transmembrane region" description="Helical" evidence="2">
    <location>
        <begin position="57"/>
        <end position="79"/>
    </location>
</feature>
<dbReference type="RefSeq" id="WP_345728797.1">
    <property type="nucleotide sequence ID" value="NZ_BAAAYN010000018.1"/>
</dbReference>
<evidence type="ECO:0000313" key="3">
    <source>
        <dbReference type="EMBL" id="GAA3387680.1"/>
    </source>
</evidence>
<feature type="transmembrane region" description="Helical" evidence="2">
    <location>
        <begin position="25"/>
        <end position="45"/>
    </location>
</feature>
<evidence type="ECO:0000256" key="1">
    <source>
        <dbReference type="SAM" id="MobiDB-lite"/>
    </source>
</evidence>
<name>A0ABP6SY84_9ACTN</name>
<sequence length="193" mass="19260">MSEQVVVAPSSASSRIKPPSSVRAATVWWVTAVAAGAVEAVGRVAVSAADGEALSSLMVGIGVRVTIYGAVLLVVAAFWRGYRSARIALALGLGIVGMLSLVIEPLSWLADGNSLGDALGSADLALALVIAVRAVHIAAVVVACVLMFRPESNRYFALARRASGRSASGTAASVGAASGGAASGGDASVRSAR</sequence>
<evidence type="ECO:0000256" key="2">
    <source>
        <dbReference type="SAM" id="Phobius"/>
    </source>
</evidence>
<dbReference type="EMBL" id="BAAAYN010000018">
    <property type="protein sequence ID" value="GAA3387680.1"/>
    <property type="molecule type" value="Genomic_DNA"/>
</dbReference>